<dbReference type="Gene3D" id="3.40.50.150">
    <property type="entry name" value="Vaccinia Virus protein VP39"/>
    <property type="match status" value="1"/>
</dbReference>
<evidence type="ECO:0000313" key="2">
    <source>
        <dbReference type="EMBL" id="GAA3146149.1"/>
    </source>
</evidence>
<dbReference type="InterPro" id="IPR029063">
    <property type="entry name" value="SAM-dependent_MTases_sf"/>
</dbReference>
<dbReference type="InterPro" id="IPR013216">
    <property type="entry name" value="Methyltransf_11"/>
</dbReference>
<evidence type="ECO:0000259" key="1">
    <source>
        <dbReference type="Pfam" id="PF08241"/>
    </source>
</evidence>
<dbReference type="PANTHER" id="PTHR42912">
    <property type="entry name" value="METHYLTRANSFERASE"/>
    <property type="match status" value="1"/>
</dbReference>
<dbReference type="EMBL" id="BAAAVM010000042">
    <property type="protein sequence ID" value="GAA3146149.1"/>
    <property type="molecule type" value="Genomic_DNA"/>
</dbReference>
<gene>
    <name evidence="2" type="ORF">GCM10010521_36570</name>
</gene>
<name>A0ABP6NFC3_9ACTN</name>
<dbReference type="SUPFAM" id="SSF53335">
    <property type="entry name" value="S-adenosyl-L-methionine-dependent methyltransferases"/>
    <property type="match status" value="1"/>
</dbReference>
<sequence>MADPQLTVVEQQLGAVYDAMHAARARTTIVGGLYGQAMGDLYPAEVAASSSTDWALLGTMVANLRMQPGQCLVDVGCGTGGVGLWLARALAACVTGVDVSSTALGLAAARARHFGLPAECADFRLGSLGSTGLPARYADGLVCVDALGHEKDRRKALEEIRRVLKPGARAVLTSGRSQARQALPPWSEQAQRTGLILDAEEERPHEPAMWQRVYRSWVEHEAELREQLGHAQADSMLTEARTRGPALRDRVAVAVTLRRPED</sequence>
<accession>A0ABP6NFC3</accession>
<comment type="caution">
    <text evidence="2">The sequence shown here is derived from an EMBL/GenBank/DDBJ whole genome shotgun (WGS) entry which is preliminary data.</text>
</comment>
<feature type="domain" description="Methyltransferase type 11" evidence="1">
    <location>
        <begin position="73"/>
        <end position="171"/>
    </location>
</feature>
<protein>
    <recommendedName>
        <fullName evidence="1">Methyltransferase type 11 domain-containing protein</fullName>
    </recommendedName>
</protein>
<reference evidence="3" key="1">
    <citation type="journal article" date="2019" name="Int. J. Syst. Evol. Microbiol.">
        <title>The Global Catalogue of Microorganisms (GCM) 10K type strain sequencing project: providing services to taxonomists for standard genome sequencing and annotation.</title>
        <authorList>
            <consortium name="The Broad Institute Genomics Platform"/>
            <consortium name="The Broad Institute Genome Sequencing Center for Infectious Disease"/>
            <person name="Wu L."/>
            <person name="Ma J."/>
        </authorList>
    </citation>
    <scope>NUCLEOTIDE SEQUENCE [LARGE SCALE GENOMIC DNA]</scope>
    <source>
        <strain evidence="3">JCM 11574</strain>
    </source>
</reference>
<dbReference type="CDD" id="cd02440">
    <property type="entry name" value="AdoMet_MTases"/>
    <property type="match status" value="1"/>
</dbReference>
<dbReference type="Proteomes" id="UP001500893">
    <property type="component" value="Unassembled WGS sequence"/>
</dbReference>
<evidence type="ECO:0000313" key="3">
    <source>
        <dbReference type="Proteomes" id="UP001500893"/>
    </source>
</evidence>
<keyword evidence="3" id="KW-1185">Reference proteome</keyword>
<proteinExistence type="predicted"/>
<dbReference type="Pfam" id="PF08241">
    <property type="entry name" value="Methyltransf_11"/>
    <property type="match status" value="1"/>
</dbReference>
<dbReference type="InterPro" id="IPR050508">
    <property type="entry name" value="Methyltransf_Superfamily"/>
</dbReference>
<organism evidence="2 3">
    <name type="scientific">Streptomyces rameus</name>
    <dbReference type="NCBI Taxonomy" id="68261"/>
    <lineage>
        <taxon>Bacteria</taxon>
        <taxon>Bacillati</taxon>
        <taxon>Actinomycetota</taxon>
        <taxon>Actinomycetes</taxon>
        <taxon>Kitasatosporales</taxon>
        <taxon>Streptomycetaceae</taxon>
        <taxon>Streptomyces</taxon>
    </lineage>
</organism>
<dbReference type="RefSeq" id="WP_345052911.1">
    <property type="nucleotide sequence ID" value="NZ_BAAAVM010000042.1"/>
</dbReference>